<dbReference type="EMBL" id="JAMGBC010000001">
    <property type="protein sequence ID" value="MCL6679764.1"/>
    <property type="molecule type" value="Genomic_DNA"/>
</dbReference>
<protein>
    <submittedName>
        <fullName evidence="2">AcrB/AcrD/AcrF family protein</fullName>
    </submittedName>
</protein>
<feature type="transmembrane region" description="Helical" evidence="1">
    <location>
        <begin position="201"/>
        <end position="226"/>
    </location>
</feature>
<accession>A0ABT0RHK3</accession>
<evidence type="ECO:0000256" key="1">
    <source>
        <dbReference type="SAM" id="Phobius"/>
    </source>
</evidence>
<sequence>MLKRKDDVPVARILAFLERHWKPILIAIWLITCAWWAYTRWSNILTFALGDTDDNMRMMQVRALLHGQDWFDLRQYRLNPPFGANIHWSRLVDLPIAGIILLARPFVGGADAERIAAAIAPMIPYSVLLFGVALTARRLIDPRAFFLPALTLIVAGLSNSMFMPERLDHHGWQLAFLAVSVAGLADPKRARGGVTLGITTALSLAIGLEMIIYLAVMGAAVALFWVADPRQQRRAIAYAVSLGGGVAFCFLVFASYANRAAVCDALSPVWLSDLLLASALLSLLALLTPADWRIRLAMALAAGAVVAAFHALAWPYCLGRPENVSAETYSLWLSHVREARPVYRHTWQVATLILALPVTATFGWLLLAWHNRKDGDLFRRTIAAWAPALVATLLLFWQVRTGPAAQMLAAVGAVSIIWVLAPIFERTRSSIVQVLGLVSIALIGFGAVVPLGLDYFAPGRKLTPREIQVERANRLCNFIGSYHPIALQPKGVVFTFIDLAPRLITVTHHDSIMGPYHRNGEQIVDAMKAFRGSADQARQIFAKYRADYLLTCPNASTTTIFTSEAPNGFYAQLQKGQVPGWLTPVPLPANSPFRMWKIVR</sequence>
<feature type="transmembrane region" description="Helical" evidence="1">
    <location>
        <begin position="294"/>
        <end position="314"/>
    </location>
</feature>
<keyword evidence="1" id="KW-0472">Membrane</keyword>
<feature type="transmembrane region" description="Helical" evidence="1">
    <location>
        <begin position="269"/>
        <end position="287"/>
    </location>
</feature>
<keyword evidence="1" id="KW-0812">Transmembrane</keyword>
<reference evidence="2" key="1">
    <citation type="submission" date="2022-05" db="EMBL/GenBank/DDBJ databases">
        <authorList>
            <person name="Jo J.-H."/>
            <person name="Im W.-T."/>
        </authorList>
    </citation>
    <scope>NUCLEOTIDE SEQUENCE</scope>
    <source>
        <strain evidence="2">RG327</strain>
    </source>
</reference>
<gene>
    <name evidence="2" type="ORF">LZ519_10630</name>
</gene>
<organism evidence="2 3">
    <name type="scientific">Sphingomonas anseongensis</name>
    <dbReference type="NCBI Taxonomy" id="2908207"/>
    <lineage>
        <taxon>Bacteria</taxon>
        <taxon>Pseudomonadati</taxon>
        <taxon>Pseudomonadota</taxon>
        <taxon>Alphaproteobacteria</taxon>
        <taxon>Sphingomonadales</taxon>
        <taxon>Sphingomonadaceae</taxon>
        <taxon>Sphingomonas</taxon>
    </lineage>
</organism>
<feature type="transmembrane region" description="Helical" evidence="1">
    <location>
        <begin position="347"/>
        <end position="369"/>
    </location>
</feature>
<feature type="transmembrane region" description="Helical" evidence="1">
    <location>
        <begin position="21"/>
        <end position="38"/>
    </location>
</feature>
<name>A0ABT0RHK3_9SPHN</name>
<evidence type="ECO:0000313" key="2">
    <source>
        <dbReference type="EMBL" id="MCL6679764.1"/>
    </source>
</evidence>
<feature type="transmembrane region" description="Helical" evidence="1">
    <location>
        <begin position="115"/>
        <end position="133"/>
    </location>
</feature>
<feature type="transmembrane region" description="Helical" evidence="1">
    <location>
        <begin position="381"/>
        <end position="399"/>
    </location>
</feature>
<feature type="transmembrane region" description="Helical" evidence="1">
    <location>
        <begin position="405"/>
        <end position="424"/>
    </location>
</feature>
<comment type="caution">
    <text evidence="2">The sequence shown here is derived from an EMBL/GenBank/DDBJ whole genome shotgun (WGS) entry which is preliminary data.</text>
</comment>
<dbReference type="RefSeq" id="WP_249868645.1">
    <property type="nucleotide sequence ID" value="NZ_JAMGBC010000001.1"/>
</dbReference>
<keyword evidence="1" id="KW-1133">Transmembrane helix</keyword>
<feature type="transmembrane region" description="Helical" evidence="1">
    <location>
        <begin position="235"/>
        <end position="257"/>
    </location>
</feature>
<dbReference type="Proteomes" id="UP001165343">
    <property type="component" value="Unassembled WGS sequence"/>
</dbReference>
<feature type="transmembrane region" description="Helical" evidence="1">
    <location>
        <begin position="431"/>
        <end position="453"/>
    </location>
</feature>
<proteinExistence type="predicted"/>
<feature type="transmembrane region" description="Helical" evidence="1">
    <location>
        <begin position="145"/>
        <end position="163"/>
    </location>
</feature>
<evidence type="ECO:0000313" key="3">
    <source>
        <dbReference type="Proteomes" id="UP001165343"/>
    </source>
</evidence>
<keyword evidence="3" id="KW-1185">Reference proteome</keyword>